<dbReference type="RefSeq" id="WP_145996744.1">
    <property type="nucleotide sequence ID" value="NZ_OCTN01000004.1"/>
</dbReference>
<keyword evidence="2" id="KW-1185">Reference proteome</keyword>
<proteinExistence type="predicted"/>
<sequence length="266" mass="29490">MCAEKTQIWPLAPHEQLIITDDTLRCLIGYSDDLRADVPDLPCLSDFFNRSDLHDLRNAAGLGQAQSTGLIAGAYGLPCGQRVVHLRCSQGLAYLHLRPPSIPTRENLNPTLALNMLLRQVSDVAAPDRPRLLCGNLRAVLGAQQVGLMHVSAHRARTLVAANVLNPEDLSSETCQALLDSHESTLVQNHDPSLHQERRITFIDRKLTSQPEFSRTRLNSILTIRTPIKNSETLCFFTGSFSRNPLSFEYKSMLETFAGIVGLIIK</sequence>
<evidence type="ECO:0000313" key="2">
    <source>
        <dbReference type="Proteomes" id="UP000220034"/>
    </source>
</evidence>
<gene>
    <name evidence="1" type="ORF">SAMN06273572_104272</name>
</gene>
<dbReference type="Proteomes" id="UP000220034">
    <property type="component" value="Unassembled WGS sequence"/>
</dbReference>
<dbReference type="OrthoDB" id="28717at2"/>
<reference evidence="2" key="1">
    <citation type="submission" date="2017-09" db="EMBL/GenBank/DDBJ databases">
        <authorList>
            <person name="Varghese N."/>
            <person name="Submissions S."/>
        </authorList>
    </citation>
    <scope>NUCLEOTIDE SEQUENCE [LARGE SCALE GENOMIC DNA]</scope>
    <source>
        <strain evidence="2">C7</strain>
    </source>
</reference>
<evidence type="ECO:0008006" key="3">
    <source>
        <dbReference type="Google" id="ProtNLM"/>
    </source>
</evidence>
<evidence type="ECO:0000313" key="1">
    <source>
        <dbReference type="EMBL" id="SOH94572.1"/>
    </source>
</evidence>
<organism evidence="1 2">
    <name type="scientific">Pontivivens marinum</name>
    <dbReference type="NCBI Taxonomy" id="1690039"/>
    <lineage>
        <taxon>Bacteria</taxon>
        <taxon>Pseudomonadati</taxon>
        <taxon>Pseudomonadota</taxon>
        <taxon>Alphaproteobacteria</taxon>
        <taxon>Rhodobacterales</taxon>
        <taxon>Paracoccaceae</taxon>
        <taxon>Pontivivens</taxon>
    </lineage>
</organism>
<name>A0A2C9CTI7_9RHOB</name>
<dbReference type="AlphaFoldDB" id="A0A2C9CTI7"/>
<dbReference type="EMBL" id="OCTN01000004">
    <property type="protein sequence ID" value="SOH94572.1"/>
    <property type="molecule type" value="Genomic_DNA"/>
</dbReference>
<protein>
    <recommendedName>
        <fullName evidence="3">GAF domain-containing protein</fullName>
    </recommendedName>
</protein>
<accession>A0A2C9CTI7</accession>